<comment type="similarity">
    <text evidence="1">Belongs to the glycosyltransferase 90 family.</text>
</comment>
<sequence length="157" mass="18579">MIDYSACLGTNCELIKHAFGTEADTEEALEYRHVLLTDEDDGPPSEMLRTIRSGSVPFISTIFRTWYTERLVPWLHFVPVDLNGRDTALRGRPKDATWISRRGQKWAKQVLRKKDMEIYLFRLLLEWGRLIDDRRDEIGYRRSQDGGFQNDEWTRRQ</sequence>
<evidence type="ECO:0000256" key="1">
    <source>
        <dbReference type="ARBA" id="ARBA00010118"/>
    </source>
</evidence>
<evidence type="ECO:0000313" key="5">
    <source>
        <dbReference type="Proteomes" id="UP000824596"/>
    </source>
</evidence>
<dbReference type="GO" id="GO:0016740">
    <property type="term" value="F:transferase activity"/>
    <property type="evidence" value="ECO:0007669"/>
    <property type="project" value="UniProtKB-KW"/>
</dbReference>
<evidence type="ECO:0000313" key="4">
    <source>
        <dbReference type="EMBL" id="KAH0957912.1"/>
    </source>
</evidence>
<dbReference type="EMBL" id="JAIZPD010000018">
    <property type="protein sequence ID" value="KAH0957912.1"/>
    <property type="molecule type" value="Genomic_DNA"/>
</dbReference>
<dbReference type="Proteomes" id="UP000824596">
    <property type="component" value="Unassembled WGS sequence"/>
</dbReference>
<gene>
    <name evidence="4" type="ORF">HRG_11005</name>
</gene>
<proteinExistence type="inferred from homology"/>
<comment type="caution">
    <text evidence="4">The sequence shown here is derived from an EMBL/GenBank/DDBJ whole genome shotgun (WGS) entry which is preliminary data.</text>
</comment>
<name>A0A9P8MRJ2_9HYPO</name>
<dbReference type="InterPro" id="IPR006598">
    <property type="entry name" value="CAP10"/>
</dbReference>
<evidence type="ECO:0000259" key="3">
    <source>
        <dbReference type="Pfam" id="PF05686"/>
    </source>
</evidence>
<dbReference type="AlphaFoldDB" id="A0A9P8MRJ2"/>
<dbReference type="PANTHER" id="PTHR12203:SF35">
    <property type="entry name" value="PROTEIN O-GLUCOSYLTRANSFERASE 1"/>
    <property type="match status" value="1"/>
</dbReference>
<evidence type="ECO:0000256" key="2">
    <source>
        <dbReference type="ARBA" id="ARBA00022679"/>
    </source>
</evidence>
<dbReference type="RefSeq" id="XP_044715426.1">
    <property type="nucleotide sequence ID" value="XM_044869475.1"/>
</dbReference>
<dbReference type="Pfam" id="PF05686">
    <property type="entry name" value="Glyco_transf_90"/>
    <property type="match status" value="1"/>
</dbReference>
<feature type="domain" description="Glycosyl transferase CAP10" evidence="3">
    <location>
        <begin position="59"/>
        <end position="131"/>
    </location>
</feature>
<keyword evidence="5" id="KW-1185">Reference proteome</keyword>
<protein>
    <submittedName>
        <fullName evidence="4">Glycosyl transferase family 90 domain-containing protein</fullName>
    </submittedName>
</protein>
<keyword evidence="2 4" id="KW-0808">Transferase</keyword>
<dbReference type="OrthoDB" id="541052at2759"/>
<dbReference type="PANTHER" id="PTHR12203">
    <property type="entry name" value="KDEL LYS-ASP-GLU-LEU CONTAINING - RELATED"/>
    <property type="match status" value="1"/>
</dbReference>
<dbReference type="InterPro" id="IPR051091">
    <property type="entry name" value="O-Glucosyltr/Glycosyltrsf_90"/>
</dbReference>
<organism evidence="4 5">
    <name type="scientific">Hirsutella rhossiliensis</name>
    <dbReference type="NCBI Taxonomy" id="111463"/>
    <lineage>
        <taxon>Eukaryota</taxon>
        <taxon>Fungi</taxon>
        <taxon>Dikarya</taxon>
        <taxon>Ascomycota</taxon>
        <taxon>Pezizomycotina</taxon>
        <taxon>Sordariomycetes</taxon>
        <taxon>Hypocreomycetidae</taxon>
        <taxon>Hypocreales</taxon>
        <taxon>Ophiocordycipitaceae</taxon>
        <taxon>Hirsutella</taxon>
    </lineage>
</organism>
<accession>A0A9P8MRJ2</accession>
<reference evidence="4" key="1">
    <citation type="submission" date="2021-09" db="EMBL/GenBank/DDBJ databases">
        <title>A high-quality genome of the endoparasitic fungus Hirsutella rhossiliensis with a comparison of Hirsutella genomes reveals transposable elements contributing to genome size variation.</title>
        <authorList>
            <person name="Lin R."/>
            <person name="Jiao Y."/>
            <person name="Sun X."/>
            <person name="Ling J."/>
            <person name="Xie B."/>
            <person name="Cheng X."/>
        </authorList>
    </citation>
    <scope>NUCLEOTIDE SEQUENCE</scope>
    <source>
        <strain evidence="4">HR02</strain>
    </source>
</reference>
<dbReference type="GeneID" id="68360133"/>